<evidence type="ECO:0000313" key="6">
    <source>
        <dbReference type="EMBL" id="TDK59417.1"/>
    </source>
</evidence>
<evidence type="ECO:0000256" key="5">
    <source>
        <dbReference type="SAM" id="Phobius"/>
    </source>
</evidence>
<gene>
    <name evidence="6" type="ORF">E2K98_19510</name>
</gene>
<feature type="transmembrane region" description="Helical" evidence="5">
    <location>
        <begin position="35"/>
        <end position="55"/>
    </location>
</feature>
<dbReference type="InterPro" id="IPR032808">
    <property type="entry name" value="DoxX"/>
</dbReference>
<comment type="caution">
    <text evidence="6">The sequence shown here is derived from an EMBL/GenBank/DDBJ whole genome shotgun (WGS) entry which is preliminary data.</text>
</comment>
<dbReference type="EMBL" id="SMYO01000009">
    <property type="protein sequence ID" value="TDK59417.1"/>
    <property type="molecule type" value="Genomic_DNA"/>
</dbReference>
<feature type="transmembrane region" description="Helical" evidence="5">
    <location>
        <begin position="6"/>
        <end position="23"/>
    </location>
</feature>
<keyword evidence="2 5" id="KW-0812">Transmembrane</keyword>
<protein>
    <submittedName>
        <fullName evidence="6">DoxX family protein</fullName>
    </submittedName>
</protein>
<evidence type="ECO:0000256" key="1">
    <source>
        <dbReference type="ARBA" id="ARBA00004141"/>
    </source>
</evidence>
<dbReference type="RefSeq" id="WP_133337042.1">
    <property type="nucleotide sequence ID" value="NZ_SMYO01000009.1"/>
</dbReference>
<dbReference type="Proteomes" id="UP000295132">
    <property type="component" value="Unassembled WGS sequence"/>
</dbReference>
<keyword evidence="4 5" id="KW-0472">Membrane</keyword>
<dbReference type="GO" id="GO:0016020">
    <property type="term" value="C:membrane"/>
    <property type="evidence" value="ECO:0007669"/>
    <property type="project" value="UniProtKB-SubCell"/>
</dbReference>
<proteinExistence type="predicted"/>
<name>A0A4R5VMJ8_9BACI</name>
<organism evidence="6 7">
    <name type="scientific">Bacillus salipaludis</name>
    <dbReference type="NCBI Taxonomy" id="2547811"/>
    <lineage>
        <taxon>Bacteria</taxon>
        <taxon>Bacillati</taxon>
        <taxon>Bacillota</taxon>
        <taxon>Bacilli</taxon>
        <taxon>Bacillales</taxon>
        <taxon>Bacillaceae</taxon>
        <taxon>Bacillus</taxon>
    </lineage>
</organism>
<dbReference type="AlphaFoldDB" id="A0A4R5VMJ8"/>
<keyword evidence="3 5" id="KW-1133">Transmembrane helix</keyword>
<evidence type="ECO:0000256" key="2">
    <source>
        <dbReference type="ARBA" id="ARBA00022692"/>
    </source>
</evidence>
<feature type="transmembrane region" description="Helical" evidence="5">
    <location>
        <begin position="61"/>
        <end position="80"/>
    </location>
</feature>
<reference evidence="6 7" key="1">
    <citation type="submission" date="2019-03" db="EMBL/GenBank/DDBJ databases">
        <title>Bacillus niacini sp. nov. a Nicotinate-Metabolizing Mesophile Isolated from Soil.</title>
        <authorList>
            <person name="Zhang G."/>
        </authorList>
    </citation>
    <scope>NUCLEOTIDE SEQUENCE [LARGE SCALE GENOMIC DNA]</scope>
    <source>
        <strain evidence="6 7">WN066</strain>
    </source>
</reference>
<accession>A0A4R5VMJ8</accession>
<evidence type="ECO:0000313" key="7">
    <source>
        <dbReference type="Proteomes" id="UP000295132"/>
    </source>
</evidence>
<evidence type="ECO:0000256" key="3">
    <source>
        <dbReference type="ARBA" id="ARBA00022989"/>
    </source>
</evidence>
<dbReference type="Pfam" id="PF13564">
    <property type="entry name" value="DoxX_2"/>
    <property type="match status" value="1"/>
</dbReference>
<feature type="transmembrane region" description="Helical" evidence="5">
    <location>
        <begin position="92"/>
        <end position="110"/>
    </location>
</feature>
<evidence type="ECO:0000256" key="4">
    <source>
        <dbReference type="ARBA" id="ARBA00023136"/>
    </source>
</evidence>
<sequence>MIINVVQVILAVFILVGGFIKLLRMPFQVEHWRHYQYPLWFMSVIGLTEIIGAIGMISGIWISYLTVGLSVLFVLLMLGAIHSHIFRAHQSIVMIIPATICLILSIVLIIKNITFA</sequence>
<comment type="subcellular location">
    <subcellularLocation>
        <location evidence="1">Membrane</location>
        <topology evidence="1">Multi-pass membrane protein</topology>
    </subcellularLocation>
</comment>